<feature type="compositionally biased region" description="Polar residues" evidence="1">
    <location>
        <begin position="1"/>
        <end position="11"/>
    </location>
</feature>
<evidence type="ECO:0000256" key="1">
    <source>
        <dbReference type="SAM" id="MobiDB-lite"/>
    </source>
</evidence>
<dbReference type="Proteomes" id="UP000314294">
    <property type="component" value="Unassembled WGS sequence"/>
</dbReference>
<dbReference type="AlphaFoldDB" id="A0A4Z2EPR2"/>
<name>A0A4Z2EPR2_9TELE</name>
<keyword evidence="3" id="KW-1185">Reference proteome</keyword>
<protein>
    <submittedName>
        <fullName evidence="2">Uncharacterized protein</fullName>
    </submittedName>
</protein>
<sequence>MKSLVSPQQQFVVHKVHRRPEGPSGPASVREEPVLRSTSGRDLLDPLYLHPMKPLKVQDQVQKSPCSP</sequence>
<proteinExistence type="predicted"/>
<evidence type="ECO:0000313" key="2">
    <source>
        <dbReference type="EMBL" id="TNN30896.1"/>
    </source>
</evidence>
<evidence type="ECO:0000313" key="3">
    <source>
        <dbReference type="Proteomes" id="UP000314294"/>
    </source>
</evidence>
<gene>
    <name evidence="2" type="ORF">EYF80_058951</name>
</gene>
<reference evidence="2 3" key="1">
    <citation type="submission" date="2019-03" db="EMBL/GenBank/DDBJ databases">
        <title>First draft genome of Liparis tanakae, snailfish: a comprehensive survey of snailfish specific genes.</title>
        <authorList>
            <person name="Kim W."/>
            <person name="Song I."/>
            <person name="Jeong J.-H."/>
            <person name="Kim D."/>
            <person name="Kim S."/>
            <person name="Ryu S."/>
            <person name="Song J.Y."/>
            <person name="Lee S.K."/>
        </authorList>
    </citation>
    <scope>NUCLEOTIDE SEQUENCE [LARGE SCALE GENOMIC DNA]</scope>
    <source>
        <tissue evidence="2">Muscle</tissue>
    </source>
</reference>
<dbReference type="EMBL" id="SRLO01004014">
    <property type="protein sequence ID" value="TNN30896.1"/>
    <property type="molecule type" value="Genomic_DNA"/>
</dbReference>
<accession>A0A4Z2EPR2</accession>
<organism evidence="2 3">
    <name type="scientific">Liparis tanakae</name>
    <name type="common">Tanaka's snailfish</name>
    <dbReference type="NCBI Taxonomy" id="230148"/>
    <lineage>
        <taxon>Eukaryota</taxon>
        <taxon>Metazoa</taxon>
        <taxon>Chordata</taxon>
        <taxon>Craniata</taxon>
        <taxon>Vertebrata</taxon>
        <taxon>Euteleostomi</taxon>
        <taxon>Actinopterygii</taxon>
        <taxon>Neopterygii</taxon>
        <taxon>Teleostei</taxon>
        <taxon>Neoteleostei</taxon>
        <taxon>Acanthomorphata</taxon>
        <taxon>Eupercaria</taxon>
        <taxon>Perciformes</taxon>
        <taxon>Cottioidei</taxon>
        <taxon>Cottales</taxon>
        <taxon>Liparidae</taxon>
        <taxon>Liparis</taxon>
    </lineage>
</organism>
<feature type="region of interest" description="Disordered" evidence="1">
    <location>
        <begin position="1"/>
        <end position="46"/>
    </location>
</feature>
<comment type="caution">
    <text evidence="2">The sequence shown here is derived from an EMBL/GenBank/DDBJ whole genome shotgun (WGS) entry which is preliminary data.</text>
</comment>